<dbReference type="HOGENOM" id="CLU_1802401_0_0_12"/>
<dbReference type="EMBL" id="ATFC01000001">
    <property type="protein sequence ID" value="EPF47766.1"/>
    <property type="molecule type" value="Genomic_DNA"/>
</dbReference>
<proteinExistence type="predicted"/>
<evidence type="ECO:0000313" key="1">
    <source>
        <dbReference type="EMBL" id="EPF47766.1"/>
    </source>
</evidence>
<reference evidence="1 2" key="1">
    <citation type="submission" date="2013-04" db="EMBL/GenBank/DDBJ databases">
        <title>The Genome Sequence of Treponema vincentii F0403.</title>
        <authorList>
            <consortium name="The Broad Institute Genomics Platform"/>
            <person name="Earl A."/>
            <person name="Ward D."/>
            <person name="Feldgarden M."/>
            <person name="Gevers D."/>
            <person name="Leonetti C."/>
            <person name="Izard J."/>
            <person name="Walker B."/>
            <person name="Young S."/>
            <person name="Zeng Q."/>
            <person name="Gargeya S."/>
            <person name="Fitzgerald M."/>
            <person name="Haas B."/>
            <person name="Abouelleil A."/>
            <person name="Allen A.W."/>
            <person name="Alvarado L."/>
            <person name="Arachchi H.M."/>
            <person name="Berlin A.M."/>
            <person name="Chapman S.B."/>
            <person name="Gainer-Dewar J."/>
            <person name="Goldberg J."/>
            <person name="Griggs A."/>
            <person name="Gujja S."/>
            <person name="Hansen M."/>
            <person name="Howarth C."/>
            <person name="Imamovic A."/>
            <person name="Ireland A."/>
            <person name="Larimer J."/>
            <person name="McCowan C."/>
            <person name="Murphy C."/>
            <person name="Pearson M."/>
            <person name="Poon T.W."/>
            <person name="Priest M."/>
            <person name="Roberts A."/>
            <person name="Saif S."/>
            <person name="Shea T."/>
            <person name="Sisk P."/>
            <person name="Sykes S."/>
            <person name="Wortman J."/>
            <person name="Nusbaum C."/>
            <person name="Birren B."/>
        </authorList>
    </citation>
    <scope>NUCLEOTIDE SEQUENCE [LARGE SCALE GENOMIC DNA]</scope>
    <source>
        <strain evidence="1 2">F0403</strain>
    </source>
</reference>
<dbReference type="InterPro" id="IPR009752">
    <property type="entry name" value="Phage_Mu_GpJ"/>
</dbReference>
<dbReference type="PATRIC" id="fig|1125702.3.peg.25"/>
<dbReference type="GeneID" id="301460250"/>
<dbReference type="Pfam" id="PF07030">
    <property type="entry name" value="Phage_Mu_Gp36"/>
    <property type="match status" value="1"/>
</dbReference>
<protein>
    <recommendedName>
        <fullName evidence="3">DUF1320 domain-containing protein</fullName>
    </recommendedName>
</protein>
<keyword evidence="2" id="KW-1185">Reference proteome</keyword>
<evidence type="ECO:0000313" key="2">
    <source>
        <dbReference type="Proteomes" id="UP000014605"/>
    </source>
</evidence>
<accession>S3LE55</accession>
<dbReference type="RefSeq" id="WP_016517673.1">
    <property type="nucleotide sequence ID" value="NZ_KE332512.1"/>
</dbReference>
<gene>
    <name evidence="1" type="ORF">HMPREF1222_00025</name>
</gene>
<sequence>MKSFLTAMELEQRTPRNSLPLNENGELDTARIDLALSDATGIIVAQLPWLLKDAELINPIPAQFDAALKGMCADIAVHRLTDTVTSSEDTRDWYKDSIKLLEKIDREFKGGLSGPDLQEASLVIGGGAEDADDPRYWKKGAII</sequence>
<evidence type="ECO:0008006" key="3">
    <source>
        <dbReference type="Google" id="ProtNLM"/>
    </source>
</evidence>
<comment type="caution">
    <text evidence="1">The sequence shown here is derived from an EMBL/GenBank/DDBJ whole genome shotgun (WGS) entry which is preliminary data.</text>
</comment>
<dbReference type="AlphaFoldDB" id="S3LE55"/>
<name>S3LE55_9SPIR</name>
<organism evidence="1 2">
    <name type="scientific">Treponema vincentii F0403</name>
    <dbReference type="NCBI Taxonomy" id="1125702"/>
    <lineage>
        <taxon>Bacteria</taxon>
        <taxon>Pseudomonadati</taxon>
        <taxon>Spirochaetota</taxon>
        <taxon>Spirochaetia</taxon>
        <taxon>Spirochaetales</taxon>
        <taxon>Treponemataceae</taxon>
        <taxon>Treponema</taxon>
    </lineage>
</organism>
<dbReference type="Proteomes" id="UP000014605">
    <property type="component" value="Unassembled WGS sequence"/>
</dbReference>